<dbReference type="Gene3D" id="3.40.50.1110">
    <property type="entry name" value="SGNH hydrolase"/>
    <property type="match status" value="1"/>
</dbReference>
<evidence type="ECO:0000259" key="2">
    <source>
        <dbReference type="Pfam" id="PF03629"/>
    </source>
</evidence>
<dbReference type="InterPro" id="IPR005181">
    <property type="entry name" value="SASA"/>
</dbReference>
<gene>
    <name evidence="3" type="ORF">EZE20_06990</name>
</gene>
<dbReference type="OrthoDB" id="1488710at2"/>
<keyword evidence="1" id="KW-0378">Hydrolase</keyword>
<evidence type="ECO:0000313" key="3">
    <source>
        <dbReference type="EMBL" id="TDB66864.1"/>
    </source>
</evidence>
<dbReference type="Proteomes" id="UP000295706">
    <property type="component" value="Unassembled WGS sequence"/>
</dbReference>
<reference evidence="3 4" key="1">
    <citation type="submission" date="2019-02" db="EMBL/GenBank/DDBJ databases">
        <title>Arundinibacter roseus gen. nov., sp. nov., a new member of the family Cytophagaceae.</title>
        <authorList>
            <person name="Szuroczki S."/>
            <person name="Khayer B."/>
            <person name="Sproer C."/>
            <person name="Toumi M."/>
            <person name="Szabo A."/>
            <person name="Felfoldi T."/>
            <person name="Schumann P."/>
            <person name="Toth E."/>
        </authorList>
    </citation>
    <scope>NUCLEOTIDE SEQUENCE [LARGE SCALE GENOMIC DNA]</scope>
    <source>
        <strain evidence="3 4">DMA-k-7a</strain>
    </source>
</reference>
<comment type="caution">
    <text evidence="3">The sequence shown here is derived from an EMBL/GenBank/DDBJ whole genome shotgun (WGS) entry which is preliminary data.</text>
</comment>
<organism evidence="3 4">
    <name type="scientific">Arundinibacter roseus</name>
    <dbReference type="NCBI Taxonomy" id="2070510"/>
    <lineage>
        <taxon>Bacteria</taxon>
        <taxon>Pseudomonadati</taxon>
        <taxon>Bacteroidota</taxon>
        <taxon>Cytophagia</taxon>
        <taxon>Cytophagales</taxon>
        <taxon>Spirosomataceae</taxon>
        <taxon>Arundinibacter</taxon>
    </lineage>
</organism>
<dbReference type="EMBL" id="SMJU01000004">
    <property type="protein sequence ID" value="TDB66864.1"/>
    <property type="molecule type" value="Genomic_DNA"/>
</dbReference>
<sequence>MFARVAGGFLIVFTLTITQAFAQLTITFPTTRAVFQRNNSNQTTLYMAGTFDICLDRIEARLTPRVAGQGTALNWTTLQTNPVGGQFYGSVVAFGGWYDLEIRGIRNESVVATHSVERIGIGEVFVIAGQSNATGGGDLPNGPGAADDRVSSINFQNINLETNTVIPYPQAQLPCPEFVHLDANVKTAPFGNYAWCWGAFGDLVAARLNVPVLIFNAGWSGTSLFNWRESIPTNGQTNSNFGFPFPTGLPFGHLRLALNNYVAQQGYRAVLWHQGELDNFYETSRESYRSDLRQIIEASRSLSGKPNLAWMVARVSRMTKNGVSRLWQPVIDAQNDVIGNNGNDPALVLPQVFSGPETDVLEGPAFRQADNIHFTGSGLISLAQAWDGSITESFLSSSSPYLPTAPPQVAVACGPATNQLTFQAPGGWVAQQWLPQNDCHQVLDQNQSWAASTGVYRLKVRDNFDNVVLSPLLKVPSQTNADVSAYGNTTVSQGGTLTILSSSATACSYSWTGPAGFASTNPTVFISNTQSSQAGTYTVSVTNPYGCQAVSSVLVSVVSTLESASSGNWNEPSTWTCNCLPNASTCVKINAGHSITINGATVQAKSVTLEAGNLIFENGGVLSTNN</sequence>
<dbReference type="Pfam" id="PF03629">
    <property type="entry name" value="SASA"/>
    <property type="match status" value="1"/>
</dbReference>
<dbReference type="InterPro" id="IPR036514">
    <property type="entry name" value="SGNH_hydro_sf"/>
</dbReference>
<dbReference type="InterPro" id="IPR013783">
    <property type="entry name" value="Ig-like_fold"/>
</dbReference>
<evidence type="ECO:0000256" key="1">
    <source>
        <dbReference type="ARBA" id="ARBA00022801"/>
    </source>
</evidence>
<proteinExistence type="predicted"/>
<dbReference type="AlphaFoldDB" id="A0A4R4KFT4"/>
<evidence type="ECO:0000313" key="4">
    <source>
        <dbReference type="Proteomes" id="UP000295706"/>
    </source>
</evidence>
<dbReference type="RefSeq" id="WP_132115936.1">
    <property type="nucleotide sequence ID" value="NZ_SMJU01000004.1"/>
</dbReference>
<name>A0A4R4KFT4_9BACT</name>
<keyword evidence="4" id="KW-1185">Reference proteome</keyword>
<dbReference type="SUPFAM" id="SSF52266">
    <property type="entry name" value="SGNH hydrolase"/>
    <property type="match status" value="1"/>
</dbReference>
<accession>A0A4R4KFT4</accession>
<protein>
    <recommendedName>
        <fullName evidence="2">Sialate O-acetylesterase domain-containing protein</fullName>
    </recommendedName>
</protein>
<dbReference type="GO" id="GO:0016788">
    <property type="term" value="F:hydrolase activity, acting on ester bonds"/>
    <property type="evidence" value="ECO:0007669"/>
    <property type="project" value="UniProtKB-ARBA"/>
</dbReference>
<dbReference type="Gene3D" id="2.60.40.10">
    <property type="entry name" value="Immunoglobulins"/>
    <property type="match status" value="1"/>
</dbReference>
<feature type="domain" description="Sialate O-acetylesterase" evidence="2">
    <location>
        <begin position="123"/>
        <end position="335"/>
    </location>
</feature>